<reference evidence="3 4" key="1">
    <citation type="submission" date="2017-07" db="EMBL/GenBank/DDBJ databases">
        <title>Leptospira spp. isolated from tropical soils.</title>
        <authorList>
            <person name="Thibeaux R."/>
            <person name="Iraola G."/>
            <person name="Ferres I."/>
            <person name="Bierque E."/>
            <person name="Girault D."/>
            <person name="Soupe-Gilbert M.-E."/>
            <person name="Picardeau M."/>
            <person name="Goarant C."/>
        </authorList>
    </citation>
    <scope>NUCLEOTIDE SEQUENCE [LARGE SCALE GENOMIC DNA]</scope>
    <source>
        <strain evidence="1 4">FH2-B-C1</strain>
        <strain evidence="2 3">FH2-B-D1</strain>
    </source>
</reference>
<name>A0A2M9YRH1_9LEPT</name>
<evidence type="ECO:0000313" key="4">
    <source>
        <dbReference type="Proteomes" id="UP000232188"/>
    </source>
</evidence>
<dbReference type="EMBL" id="NPDU01000013">
    <property type="protein sequence ID" value="PJZ62692.1"/>
    <property type="molecule type" value="Genomic_DNA"/>
</dbReference>
<evidence type="ECO:0000313" key="1">
    <source>
        <dbReference type="EMBL" id="PJZ54128.1"/>
    </source>
</evidence>
<dbReference type="AlphaFoldDB" id="A0A2M9YRH1"/>
<proteinExistence type="predicted"/>
<evidence type="ECO:0000313" key="2">
    <source>
        <dbReference type="EMBL" id="PJZ62692.1"/>
    </source>
</evidence>
<accession>A0A2M9YRH1</accession>
<dbReference type="RefSeq" id="WP_100784903.1">
    <property type="nucleotide sequence ID" value="NZ_NPDU01000013.1"/>
</dbReference>
<dbReference type="Proteomes" id="UP000232188">
    <property type="component" value="Unassembled WGS sequence"/>
</dbReference>
<organism evidence="1 4">
    <name type="scientific">Leptospira adleri</name>
    <dbReference type="NCBI Taxonomy" id="2023186"/>
    <lineage>
        <taxon>Bacteria</taxon>
        <taxon>Pseudomonadati</taxon>
        <taxon>Spirochaetota</taxon>
        <taxon>Spirochaetia</taxon>
        <taxon>Leptospirales</taxon>
        <taxon>Leptospiraceae</taxon>
        <taxon>Leptospira</taxon>
    </lineage>
</organism>
<comment type="caution">
    <text evidence="1">The sequence shown here is derived from an EMBL/GenBank/DDBJ whole genome shotgun (WGS) entry which is preliminary data.</text>
</comment>
<sequence length="156" mass="18049">MLRIVSAFILILVLILLCPYCAQIPNPVFDQVSPSSEGKPNPFRYPNISLLSKSLREITKNKKKLTQVFYVSEIFDSHFYLYWENQKTIHILQPIENESETNYTDSIRFPTGSSRIEINENVVPSLEEVGSSTFLIHRNFLNSILEKCRKGILIRI</sequence>
<keyword evidence="3" id="KW-1185">Reference proteome</keyword>
<dbReference type="EMBL" id="NPDV01000004">
    <property type="protein sequence ID" value="PJZ54128.1"/>
    <property type="molecule type" value="Genomic_DNA"/>
</dbReference>
<gene>
    <name evidence="2" type="ORF">CH376_06860</name>
    <name evidence="1" type="ORF">CH380_06340</name>
</gene>
<protein>
    <submittedName>
        <fullName evidence="1">Uncharacterized protein</fullName>
    </submittedName>
</protein>
<evidence type="ECO:0000313" key="3">
    <source>
        <dbReference type="Proteomes" id="UP000232149"/>
    </source>
</evidence>
<dbReference type="Proteomes" id="UP000232149">
    <property type="component" value="Unassembled WGS sequence"/>
</dbReference>